<feature type="transmembrane region" description="Helical" evidence="7">
    <location>
        <begin position="249"/>
        <end position="269"/>
    </location>
</feature>
<evidence type="ECO:0000256" key="2">
    <source>
        <dbReference type="ARBA" id="ARBA00005587"/>
    </source>
</evidence>
<feature type="transmembrane region" description="Helical" evidence="7">
    <location>
        <begin position="99"/>
        <end position="117"/>
    </location>
</feature>
<feature type="region of interest" description="Disordered" evidence="6">
    <location>
        <begin position="1"/>
        <end position="23"/>
    </location>
</feature>
<dbReference type="OrthoDB" id="3648309at2759"/>
<dbReference type="Proteomes" id="UP000779574">
    <property type="component" value="Unassembled WGS sequence"/>
</dbReference>
<dbReference type="AlphaFoldDB" id="A0A9P8EMI7"/>
<protein>
    <submittedName>
        <fullName evidence="8">Uncharacterized protein</fullName>
    </submittedName>
</protein>
<evidence type="ECO:0000256" key="6">
    <source>
        <dbReference type="SAM" id="MobiDB-lite"/>
    </source>
</evidence>
<dbReference type="InterPro" id="IPR051633">
    <property type="entry name" value="AceTr"/>
</dbReference>
<evidence type="ECO:0000313" key="9">
    <source>
        <dbReference type="Proteomes" id="UP000779574"/>
    </source>
</evidence>
<dbReference type="EMBL" id="JAHFXF010000183">
    <property type="protein sequence ID" value="KAG9693753.1"/>
    <property type="molecule type" value="Genomic_DNA"/>
</dbReference>
<evidence type="ECO:0000256" key="5">
    <source>
        <dbReference type="ARBA" id="ARBA00023136"/>
    </source>
</evidence>
<sequence length="289" mass="31079">MSTEKIDHTMTEDHSSGNGAPLGAPLSRQMTVALTPEQYERLFFQPEGPRRGDLSKRFGNPTLLGLVCFLVPYTSTIFTLCGLRGAVAPTSLIGLDGDYYMIGFVGMILAGIAEFILGNTFPMSVFIIYGCHWGSLAYAQDPYYNQVSAFAKVGSSAGAEWNSSQGFHNVVMVLVSFTFLIGTIRVNAFFTATFFGLTMLFSFIAAADFYVPNVEHATSAAEAAAVLNHVSTLLKIAGGFGWLGLISGWYLSIVTVCASVGIPCPLPVFDLSSKVFAKHNADDLHAKHA</sequence>
<name>A0A9P8EMI7_AURME</name>
<evidence type="ECO:0000256" key="1">
    <source>
        <dbReference type="ARBA" id="ARBA00004141"/>
    </source>
</evidence>
<keyword evidence="4 7" id="KW-1133">Transmembrane helix</keyword>
<comment type="subcellular location">
    <subcellularLocation>
        <location evidence="1">Membrane</location>
        <topology evidence="1">Multi-pass membrane protein</topology>
    </subcellularLocation>
</comment>
<dbReference type="PANTHER" id="PTHR31123:SF4">
    <property type="entry name" value="PROTEIN ALCS"/>
    <property type="match status" value="1"/>
</dbReference>
<reference evidence="8" key="2">
    <citation type="submission" date="2021-08" db="EMBL/GenBank/DDBJ databases">
        <authorList>
            <person name="Gostincar C."/>
            <person name="Sun X."/>
            <person name="Song Z."/>
            <person name="Gunde-Cimerman N."/>
        </authorList>
    </citation>
    <scope>NUCLEOTIDE SEQUENCE</scope>
    <source>
        <strain evidence="8">EXF-9911</strain>
    </source>
</reference>
<proteinExistence type="inferred from homology"/>
<evidence type="ECO:0000256" key="7">
    <source>
        <dbReference type="SAM" id="Phobius"/>
    </source>
</evidence>
<feature type="non-terminal residue" evidence="8">
    <location>
        <position position="1"/>
    </location>
</feature>
<accession>A0A9P8EMI7</accession>
<evidence type="ECO:0000256" key="3">
    <source>
        <dbReference type="ARBA" id="ARBA00022692"/>
    </source>
</evidence>
<feature type="transmembrane region" description="Helical" evidence="7">
    <location>
        <begin position="166"/>
        <end position="184"/>
    </location>
</feature>
<keyword evidence="3 7" id="KW-0812">Transmembrane</keyword>
<dbReference type="GO" id="GO:0005886">
    <property type="term" value="C:plasma membrane"/>
    <property type="evidence" value="ECO:0007669"/>
    <property type="project" value="TreeGrafter"/>
</dbReference>
<evidence type="ECO:0000256" key="4">
    <source>
        <dbReference type="ARBA" id="ARBA00022989"/>
    </source>
</evidence>
<comment type="similarity">
    <text evidence="2">Belongs to the acetate uptake transporter (AceTr) (TC 2.A.96) family.</text>
</comment>
<keyword evidence="5 7" id="KW-0472">Membrane</keyword>
<comment type="caution">
    <text evidence="8">The sequence shown here is derived from an EMBL/GenBank/DDBJ whole genome shotgun (WGS) entry which is preliminary data.</text>
</comment>
<evidence type="ECO:0000313" key="8">
    <source>
        <dbReference type="EMBL" id="KAG9693753.1"/>
    </source>
</evidence>
<dbReference type="InterPro" id="IPR000791">
    <property type="entry name" value="Gpr1/Fun34/SatP-like"/>
</dbReference>
<feature type="transmembrane region" description="Helical" evidence="7">
    <location>
        <begin position="190"/>
        <end position="211"/>
    </location>
</feature>
<dbReference type="Pfam" id="PF01184">
    <property type="entry name" value="Gpr1_Fun34_YaaH"/>
    <property type="match status" value="1"/>
</dbReference>
<feature type="compositionally biased region" description="Basic and acidic residues" evidence="6">
    <location>
        <begin position="1"/>
        <end position="15"/>
    </location>
</feature>
<dbReference type="PANTHER" id="PTHR31123">
    <property type="entry name" value="ACCUMULATION OF DYADS PROTEIN 2-RELATED"/>
    <property type="match status" value="1"/>
</dbReference>
<feature type="transmembrane region" description="Helical" evidence="7">
    <location>
        <begin position="63"/>
        <end position="87"/>
    </location>
</feature>
<dbReference type="GO" id="GO:0015123">
    <property type="term" value="F:acetate transmembrane transporter activity"/>
    <property type="evidence" value="ECO:0007669"/>
    <property type="project" value="TreeGrafter"/>
</dbReference>
<reference evidence="8" key="1">
    <citation type="journal article" date="2021" name="J Fungi (Basel)">
        <title>Virulence traits and population genomics of the black yeast Aureobasidium melanogenum.</title>
        <authorList>
            <person name="Cernosa A."/>
            <person name="Sun X."/>
            <person name="Gostincar C."/>
            <person name="Fang C."/>
            <person name="Gunde-Cimerman N."/>
            <person name="Song Z."/>
        </authorList>
    </citation>
    <scope>NUCLEOTIDE SEQUENCE</scope>
    <source>
        <strain evidence="8">EXF-9911</strain>
    </source>
</reference>
<organism evidence="8 9">
    <name type="scientific">Aureobasidium melanogenum</name>
    <name type="common">Aureobasidium pullulans var. melanogenum</name>
    <dbReference type="NCBI Taxonomy" id="46634"/>
    <lineage>
        <taxon>Eukaryota</taxon>
        <taxon>Fungi</taxon>
        <taxon>Dikarya</taxon>
        <taxon>Ascomycota</taxon>
        <taxon>Pezizomycotina</taxon>
        <taxon>Dothideomycetes</taxon>
        <taxon>Dothideomycetidae</taxon>
        <taxon>Dothideales</taxon>
        <taxon>Saccotheciaceae</taxon>
        <taxon>Aureobasidium</taxon>
    </lineage>
</organism>
<gene>
    <name evidence="8" type="ORF">KCU76_g5747</name>
</gene>